<evidence type="ECO:0000313" key="2">
    <source>
        <dbReference type="EMBL" id="KEG37937.1"/>
    </source>
</evidence>
<proteinExistence type="predicted"/>
<name>A0ABR4SRW9_9ACTN</name>
<feature type="compositionally biased region" description="Polar residues" evidence="1">
    <location>
        <begin position="45"/>
        <end position="56"/>
    </location>
</feature>
<dbReference type="EMBL" id="JJMG01000246">
    <property type="protein sequence ID" value="KEG37937.1"/>
    <property type="molecule type" value="Genomic_DNA"/>
</dbReference>
<sequence length="80" mass="8123">MQCGLVGDGEFVGSHGQATPLLEPIDAPFDGIALLVCLSIEAGRATTSATSPQSVTDLVGGLRDHGTDTSPPEMLTDRAG</sequence>
<accession>A0ABR4SRW9</accession>
<comment type="caution">
    <text evidence="2">The sequence shown here is derived from an EMBL/GenBank/DDBJ whole genome shotgun (WGS) entry which is preliminary data.</text>
</comment>
<evidence type="ECO:0000313" key="3">
    <source>
        <dbReference type="Proteomes" id="UP000027632"/>
    </source>
</evidence>
<reference evidence="2 3" key="1">
    <citation type="submission" date="2014-04" db="EMBL/GenBank/DDBJ databases">
        <title>Draft genome sequence of the novel Streptomyces griseorubens JSD-1 playing a role in carbon and nitrogen cycle.</title>
        <authorList>
            <consortium name="Shanghai Jiao Tong University"/>
            <person name="Feng H."/>
            <person name="Sun Y."/>
            <person name="Zhi Y."/>
            <person name="Mao L."/>
            <person name="Luo Y."/>
            <person name="Wei X."/>
            <person name="Zhou P."/>
        </authorList>
    </citation>
    <scope>NUCLEOTIDE SEQUENCE [LARGE SCALE GENOMIC DNA]</scope>
    <source>
        <strain evidence="2 3">JSD-1</strain>
    </source>
</reference>
<keyword evidence="3" id="KW-1185">Reference proteome</keyword>
<gene>
    <name evidence="2" type="ORF">DJ64_24675</name>
</gene>
<dbReference type="Proteomes" id="UP000027632">
    <property type="component" value="Unassembled WGS sequence"/>
</dbReference>
<protein>
    <submittedName>
        <fullName evidence="2">Uncharacterized protein</fullName>
    </submittedName>
</protein>
<organism evidence="2 3">
    <name type="scientific">Streptomyces griseorubens</name>
    <dbReference type="NCBI Taxonomy" id="66897"/>
    <lineage>
        <taxon>Bacteria</taxon>
        <taxon>Bacillati</taxon>
        <taxon>Actinomycetota</taxon>
        <taxon>Actinomycetes</taxon>
        <taxon>Kitasatosporales</taxon>
        <taxon>Streptomycetaceae</taxon>
        <taxon>Streptomyces</taxon>
        <taxon>Streptomyces althioticus group</taxon>
    </lineage>
</organism>
<feature type="region of interest" description="Disordered" evidence="1">
    <location>
        <begin position="45"/>
        <end position="80"/>
    </location>
</feature>
<evidence type="ECO:0000256" key="1">
    <source>
        <dbReference type="SAM" id="MobiDB-lite"/>
    </source>
</evidence>